<proteinExistence type="predicted"/>
<keyword evidence="2" id="KW-1185">Reference proteome</keyword>
<organism evidence="1 2">
    <name type="scientific">Brachybacterium rhamnosum</name>
    <dbReference type="NCBI Taxonomy" id="173361"/>
    <lineage>
        <taxon>Bacteria</taxon>
        <taxon>Bacillati</taxon>
        <taxon>Actinomycetota</taxon>
        <taxon>Actinomycetes</taxon>
        <taxon>Micrococcales</taxon>
        <taxon>Dermabacteraceae</taxon>
        <taxon>Brachybacterium</taxon>
    </lineage>
</organism>
<comment type="caution">
    <text evidence="1">The sequence shown here is derived from an EMBL/GenBank/DDBJ whole genome shotgun (WGS) entry which is preliminary data.</text>
</comment>
<dbReference type="RefSeq" id="WP_343905906.1">
    <property type="nucleotide sequence ID" value="NZ_BAAAIS010000003.1"/>
</dbReference>
<reference evidence="2" key="1">
    <citation type="journal article" date="2019" name="Int. J. Syst. Evol. Microbiol.">
        <title>The Global Catalogue of Microorganisms (GCM) 10K type strain sequencing project: providing services to taxonomists for standard genome sequencing and annotation.</title>
        <authorList>
            <consortium name="The Broad Institute Genomics Platform"/>
            <consortium name="The Broad Institute Genome Sequencing Center for Infectious Disease"/>
            <person name="Wu L."/>
            <person name="Ma J."/>
        </authorList>
    </citation>
    <scope>NUCLEOTIDE SEQUENCE [LARGE SCALE GENOMIC DNA]</scope>
    <source>
        <strain evidence="2">JCM 11650</strain>
    </source>
</reference>
<dbReference type="Proteomes" id="UP001597280">
    <property type="component" value="Unassembled WGS sequence"/>
</dbReference>
<evidence type="ECO:0000313" key="1">
    <source>
        <dbReference type="EMBL" id="MFD1836434.1"/>
    </source>
</evidence>
<evidence type="ECO:0008006" key="3">
    <source>
        <dbReference type="Google" id="ProtNLM"/>
    </source>
</evidence>
<evidence type="ECO:0000313" key="2">
    <source>
        <dbReference type="Proteomes" id="UP001597280"/>
    </source>
</evidence>
<sequence length="123" mass="12930">MVWSKKRSSSTGVVSAVPLLAHLTSASFNISIMRTGDAVELSCYVRQFDRAGVAQGGTLLTLPVGWRPAMPYRAYAVVPSTAQLDVATSGVVTVIAGSIAQNSYVTIHLAHLTRDAWPTGGGL</sequence>
<name>A0ABW4Q1L8_9MICO</name>
<dbReference type="EMBL" id="JBHUFL010000003">
    <property type="protein sequence ID" value="MFD1836434.1"/>
    <property type="molecule type" value="Genomic_DNA"/>
</dbReference>
<protein>
    <recommendedName>
        <fullName evidence="3">Ig-like domain-containing protein</fullName>
    </recommendedName>
</protein>
<gene>
    <name evidence="1" type="ORF">ACFSDA_15320</name>
</gene>
<accession>A0ABW4Q1L8</accession>